<dbReference type="Proteomes" id="UP000275267">
    <property type="component" value="Unassembled WGS sequence"/>
</dbReference>
<reference evidence="2" key="1">
    <citation type="journal article" date="2019" name="Nat. Commun.">
        <title>The genome of broomcorn millet.</title>
        <authorList>
            <person name="Zou C."/>
            <person name="Miki D."/>
            <person name="Li D."/>
            <person name="Tang Q."/>
            <person name="Xiao L."/>
            <person name="Rajput S."/>
            <person name="Deng P."/>
            <person name="Jia W."/>
            <person name="Huang R."/>
            <person name="Zhang M."/>
            <person name="Sun Y."/>
            <person name="Hu J."/>
            <person name="Fu X."/>
            <person name="Schnable P.S."/>
            <person name="Li F."/>
            <person name="Zhang H."/>
            <person name="Feng B."/>
            <person name="Zhu X."/>
            <person name="Liu R."/>
            <person name="Schnable J.C."/>
            <person name="Zhu J.-K."/>
            <person name="Zhang H."/>
        </authorList>
    </citation>
    <scope>NUCLEOTIDE SEQUENCE [LARGE SCALE GENOMIC DNA]</scope>
</reference>
<proteinExistence type="predicted"/>
<name>A0A3L6Q3S4_PANMI</name>
<keyword evidence="2" id="KW-1185">Reference proteome</keyword>
<dbReference type="AlphaFoldDB" id="A0A3L6Q3S4"/>
<comment type="caution">
    <text evidence="1">The sequence shown here is derived from an EMBL/GenBank/DDBJ whole genome shotgun (WGS) entry which is preliminary data.</text>
</comment>
<organism evidence="1 2">
    <name type="scientific">Panicum miliaceum</name>
    <name type="common">Proso millet</name>
    <name type="synonym">Broomcorn millet</name>
    <dbReference type="NCBI Taxonomy" id="4540"/>
    <lineage>
        <taxon>Eukaryota</taxon>
        <taxon>Viridiplantae</taxon>
        <taxon>Streptophyta</taxon>
        <taxon>Embryophyta</taxon>
        <taxon>Tracheophyta</taxon>
        <taxon>Spermatophyta</taxon>
        <taxon>Magnoliopsida</taxon>
        <taxon>Liliopsida</taxon>
        <taxon>Poales</taxon>
        <taxon>Poaceae</taxon>
        <taxon>PACMAD clade</taxon>
        <taxon>Panicoideae</taxon>
        <taxon>Panicodae</taxon>
        <taxon>Paniceae</taxon>
        <taxon>Panicinae</taxon>
        <taxon>Panicum</taxon>
        <taxon>Panicum sect. Panicum</taxon>
    </lineage>
</organism>
<protein>
    <submittedName>
        <fullName evidence="1">Uncharacterized protein</fullName>
    </submittedName>
</protein>
<evidence type="ECO:0000313" key="1">
    <source>
        <dbReference type="EMBL" id="RLM69831.1"/>
    </source>
</evidence>
<gene>
    <name evidence="1" type="ORF">C2845_PM17G12140</name>
</gene>
<dbReference type="EMBL" id="PQIB02000014">
    <property type="protein sequence ID" value="RLM69831.1"/>
    <property type="molecule type" value="Genomic_DNA"/>
</dbReference>
<evidence type="ECO:0000313" key="2">
    <source>
        <dbReference type="Proteomes" id="UP000275267"/>
    </source>
</evidence>
<accession>A0A3L6Q3S4</accession>
<sequence>MKSCLQLGKLPAQRAPLLLKYSKDSWMNMSWRSTNKSTGRTLEGFVIVLPAAAGSDAPGGVPAGRVARWLRFAAGRVAGELVLLMPPPRMTPDEPEDVHWAALELPA</sequence>